<evidence type="ECO:0000256" key="3">
    <source>
        <dbReference type="SAM" id="MobiDB-lite"/>
    </source>
</evidence>
<dbReference type="PANTHER" id="PTHR43736">
    <property type="entry name" value="ADP-RIBOSE PYROPHOSPHATASE"/>
    <property type="match status" value="1"/>
</dbReference>
<comment type="caution">
    <text evidence="5">The sequence shown here is derived from an EMBL/GenBank/DDBJ whole genome shotgun (WGS) entry which is preliminary data.</text>
</comment>
<dbReference type="Pfam" id="PF00293">
    <property type="entry name" value="NUDIX"/>
    <property type="match status" value="1"/>
</dbReference>
<dbReference type="SUPFAM" id="SSF55811">
    <property type="entry name" value="Nudix"/>
    <property type="match status" value="1"/>
</dbReference>
<reference evidence="5 6" key="1">
    <citation type="submission" date="2017-08" db="EMBL/GenBank/DDBJ databases">
        <title>Acidophilic green algal genome provides insights into adaptation to an acidic environment.</title>
        <authorList>
            <person name="Hirooka S."/>
            <person name="Hirose Y."/>
            <person name="Kanesaki Y."/>
            <person name="Higuchi S."/>
            <person name="Fujiwara T."/>
            <person name="Onuma R."/>
            <person name="Era A."/>
            <person name="Ohbayashi R."/>
            <person name="Uzuka A."/>
            <person name="Nozaki H."/>
            <person name="Yoshikawa H."/>
            <person name="Miyagishima S.Y."/>
        </authorList>
    </citation>
    <scope>NUCLEOTIDE SEQUENCE [LARGE SCALE GENOMIC DNA]</scope>
    <source>
        <strain evidence="5 6">NIES-2499</strain>
    </source>
</reference>
<evidence type="ECO:0000256" key="1">
    <source>
        <dbReference type="ARBA" id="ARBA00022801"/>
    </source>
</evidence>
<dbReference type="GO" id="GO:0016787">
    <property type="term" value="F:hydrolase activity"/>
    <property type="evidence" value="ECO:0007669"/>
    <property type="project" value="UniProtKB-KW"/>
</dbReference>
<dbReference type="PRINTS" id="PR00502">
    <property type="entry name" value="NUDIXFAMILY"/>
</dbReference>
<protein>
    <recommendedName>
        <fullName evidence="4">Nudix hydrolase domain-containing protein</fullName>
    </recommendedName>
</protein>
<dbReference type="EMBL" id="BEGY01000038">
    <property type="protein sequence ID" value="GAX79059.1"/>
    <property type="molecule type" value="Genomic_DNA"/>
</dbReference>
<dbReference type="PANTHER" id="PTHR43736:SF1">
    <property type="entry name" value="DIHYDRONEOPTERIN TRIPHOSPHATE DIPHOSPHATASE"/>
    <property type="match status" value="1"/>
</dbReference>
<organism evidence="5 6">
    <name type="scientific">Chlamydomonas eustigma</name>
    <dbReference type="NCBI Taxonomy" id="1157962"/>
    <lineage>
        <taxon>Eukaryota</taxon>
        <taxon>Viridiplantae</taxon>
        <taxon>Chlorophyta</taxon>
        <taxon>core chlorophytes</taxon>
        <taxon>Chlorophyceae</taxon>
        <taxon>CS clade</taxon>
        <taxon>Chlamydomonadales</taxon>
        <taxon>Chlamydomonadaceae</taxon>
        <taxon>Chlamydomonas</taxon>
    </lineage>
</organism>
<dbReference type="PROSITE" id="PS00893">
    <property type="entry name" value="NUDIX_BOX"/>
    <property type="match status" value="1"/>
</dbReference>
<comment type="similarity">
    <text evidence="2">Belongs to the Nudix hydrolase family.</text>
</comment>
<accession>A0A250X807</accession>
<keyword evidence="6" id="KW-1185">Reference proteome</keyword>
<evidence type="ECO:0000259" key="4">
    <source>
        <dbReference type="PROSITE" id="PS51462"/>
    </source>
</evidence>
<dbReference type="OrthoDB" id="447842at2759"/>
<feature type="domain" description="Nudix hydrolase" evidence="4">
    <location>
        <begin position="51"/>
        <end position="237"/>
    </location>
</feature>
<feature type="region of interest" description="Disordered" evidence="3">
    <location>
        <begin position="117"/>
        <end position="141"/>
    </location>
</feature>
<dbReference type="CDD" id="cd04673">
    <property type="entry name" value="NUDIX_ADPRase"/>
    <property type="match status" value="1"/>
</dbReference>
<dbReference type="PROSITE" id="PS51462">
    <property type="entry name" value="NUDIX"/>
    <property type="match status" value="1"/>
</dbReference>
<dbReference type="Gene3D" id="3.90.79.10">
    <property type="entry name" value="Nucleoside Triphosphate Pyrophosphohydrolase"/>
    <property type="match status" value="1"/>
</dbReference>
<sequence length="267" mass="29160">MTAMHSFFYKLGNMRSFMSQGTTRHIYRKTVAMSPAAAASVSEASRLYPTQPRVAVGMVVFRPSASSPSQPQVLLIKRGKDPDKGMWSFPGGSLELGETLEQCAAREVLEETGIQILTTSSQGNGEQQRDGGDSSCSSGRLSGKSFWSSDLRRPTAFAAADSIHADVAGAEAGGEADVKRIKWHYCIVEVAALASNVHQEPVPGDDAEAAVWMNAEEVMNLKSLTTGCDQLVLEALRIFNVKELFAEMRRKGPERLVTVIMRSRFWL</sequence>
<dbReference type="InterPro" id="IPR020084">
    <property type="entry name" value="NUDIX_hydrolase_CS"/>
</dbReference>
<dbReference type="InterPro" id="IPR000086">
    <property type="entry name" value="NUDIX_hydrolase_dom"/>
</dbReference>
<feature type="compositionally biased region" description="Polar residues" evidence="3">
    <location>
        <begin position="117"/>
        <end position="126"/>
    </location>
</feature>
<gene>
    <name evidence="5" type="ORF">CEUSTIGMA_g6499.t1</name>
</gene>
<name>A0A250X807_9CHLO</name>
<dbReference type="Proteomes" id="UP000232323">
    <property type="component" value="Unassembled WGS sequence"/>
</dbReference>
<dbReference type="AlphaFoldDB" id="A0A250X807"/>
<dbReference type="InterPro" id="IPR020476">
    <property type="entry name" value="Nudix_hydrolase"/>
</dbReference>
<dbReference type="InterPro" id="IPR015797">
    <property type="entry name" value="NUDIX_hydrolase-like_dom_sf"/>
</dbReference>
<evidence type="ECO:0000313" key="6">
    <source>
        <dbReference type="Proteomes" id="UP000232323"/>
    </source>
</evidence>
<evidence type="ECO:0000313" key="5">
    <source>
        <dbReference type="EMBL" id="GAX79059.1"/>
    </source>
</evidence>
<keyword evidence="1 2" id="KW-0378">Hydrolase</keyword>
<evidence type="ECO:0000256" key="2">
    <source>
        <dbReference type="RuleBase" id="RU003476"/>
    </source>
</evidence>
<proteinExistence type="inferred from homology"/>